<keyword evidence="5" id="KW-1185">Reference proteome</keyword>
<protein>
    <recommendedName>
        <fullName evidence="3">Choloylglycine hydrolase/NAAA C-terminal domain-containing protein</fullName>
    </recommendedName>
</protein>
<organism evidence="4 5">
    <name type="scientific">Tetradesmus obliquus</name>
    <name type="common">Green alga</name>
    <name type="synonym">Acutodesmus obliquus</name>
    <dbReference type="NCBI Taxonomy" id="3088"/>
    <lineage>
        <taxon>Eukaryota</taxon>
        <taxon>Viridiplantae</taxon>
        <taxon>Chlorophyta</taxon>
        <taxon>core chlorophytes</taxon>
        <taxon>Chlorophyceae</taxon>
        <taxon>CS clade</taxon>
        <taxon>Sphaeropleales</taxon>
        <taxon>Scenedesmaceae</taxon>
        <taxon>Tetradesmus</taxon>
    </lineage>
</organism>
<keyword evidence="2" id="KW-0378">Hydrolase</keyword>
<dbReference type="InterPro" id="IPR052193">
    <property type="entry name" value="Peptidase_C59"/>
</dbReference>
<evidence type="ECO:0000313" key="4">
    <source>
        <dbReference type="EMBL" id="SZX68720.1"/>
    </source>
</evidence>
<dbReference type="AlphaFoldDB" id="A0A383VUY3"/>
<dbReference type="Proteomes" id="UP000256970">
    <property type="component" value="Unassembled WGS sequence"/>
</dbReference>
<dbReference type="PANTHER" id="PTHR35527:SF2">
    <property type="entry name" value="HYDROLASE"/>
    <property type="match status" value="1"/>
</dbReference>
<sequence length="406" mass="44453">MAFSEQWGLSSGLLVVPPGGKLPVLQIAPGVQSSFGPQVEFLYGTTCLGHNFTEMIQVEKSPPVGMPTGNYFVCNQGMNDAGLVVGFHNHGQPKGSPNAPAYDPKSPKKQAINYFDMAAVTLARFRTCAEIKKAYTEDIQLVYGTDINPFRVGQWLAVYDATGAACVVQIKLGKVEVLDNRLGVLANMYWPTDDDYLVEQTQKYMDFVKAQGLTMDADGFINGPFTYLLPGGRTSSEPQPGWAAKYILANNFTSIVGGYNGDSRFARMAMLKSAAKLQCYITDGRLTPTSPGVAPKSYPKSWPSLLTVRQIIEAVALPRAILDEGTIATAYDPAGPNAWKGDATLWLAMFDQTNKVMFYRTGNMVMYRMISLPKINWSKVPTWPRVRFIRLLPTGNPGVTDVTASL</sequence>
<dbReference type="PANTHER" id="PTHR35527">
    <property type="entry name" value="CHOLOYLGLYCINE HYDROLASE"/>
    <property type="match status" value="1"/>
</dbReference>
<dbReference type="GO" id="GO:0016787">
    <property type="term" value="F:hydrolase activity"/>
    <property type="evidence" value="ECO:0007669"/>
    <property type="project" value="UniProtKB-KW"/>
</dbReference>
<reference evidence="4 5" key="1">
    <citation type="submission" date="2016-10" db="EMBL/GenBank/DDBJ databases">
        <authorList>
            <person name="Cai Z."/>
        </authorList>
    </citation>
    <scope>NUCLEOTIDE SEQUENCE [LARGE SCALE GENOMIC DNA]</scope>
</reference>
<dbReference type="EMBL" id="FNXT01000877">
    <property type="protein sequence ID" value="SZX68720.1"/>
    <property type="molecule type" value="Genomic_DNA"/>
</dbReference>
<proteinExistence type="inferred from homology"/>
<dbReference type="Gene3D" id="3.60.60.10">
    <property type="entry name" value="Penicillin V Acylase, Chain A"/>
    <property type="match status" value="1"/>
</dbReference>
<evidence type="ECO:0000256" key="2">
    <source>
        <dbReference type="ARBA" id="ARBA00022801"/>
    </source>
</evidence>
<dbReference type="InterPro" id="IPR029132">
    <property type="entry name" value="CBAH/NAAA_C"/>
</dbReference>
<dbReference type="InterPro" id="IPR029055">
    <property type="entry name" value="Ntn_hydrolases_N"/>
</dbReference>
<evidence type="ECO:0000313" key="5">
    <source>
        <dbReference type="Proteomes" id="UP000256970"/>
    </source>
</evidence>
<evidence type="ECO:0000259" key="3">
    <source>
        <dbReference type="Pfam" id="PF02275"/>
    </source>
</evidence>
<dbReference type="SUPFAM" id="SSF56235">
    <property type="entry name" value="N-terminal nucleophile aminohydrolases (Ntn hydrolases)"/>
    <property type="match status" value="1"/>
</dbReference>
<comment type="similarity">
    <text evidence="1">Belongs to the peptidase C59 family.</text>
</comment>
<dbReference type="Pfam" id="PF02275">
    <property type="entry name" value="CBAH"/>
    <property type="match status" value="1"/>
</dbReference>
<name>A0A383VUY3_TETOB</name>
<accession>A0A383VUY3</accession>
<gene>
    <name evidence="4" type="ORF">BQ4739_LOCUS9045</name>
</gene>
<feature type="domain" description="Choloylglycine hydrolase/NAAA C-terminal" evidence="3">
    <location>
        <begin position="54"/>
        <end position="205"/>
    </location>
</feature>
<evidence type="ECO:0000256" key="1">
    <source>
        <dbReference type="ARBA" id="ARBA00006625"/>
    </source>
</evidence>